<dbReference type="Proteomes" id="UP001501407">
    <property type="component" value="Unassembled WGS sequence"/>
</dbReference>
<dbReference type="NCBIfam" id="TIGR04027">
    <property type="entry name" value="LLM_KPN_01858"/>
    <property type="match status" value="1"/>
</dbReference>
<organism evidence="2 3">
    <name type="scientific">Microbacterium yannicii</name>
    <dbReference type="NCBI Taxonomy" id="671622"/>
    <lineage>
        <taxon>Bacteria</taxon>
        <taxon>Bacillati</taxon>
        <taxon>Actinomycetota</taxon>
        <taxon>Actinomycetes</taxon>
        <taxon>Micrococcales</taxon>
        <taxon>Microbacteriaceae</taxon>
        <taxon>Microbacterium</taxon>
    </lineage>
</organism>
<evidence type="ECO:0000313" key="3">
    <source>
        <dbReference type="Proteomes" id="UP001501407"/>
    </source>
</evidence>
<dbReference type="PANTHER" id="PTHR30137:SF15">
    <property type="entry name" value="BLL6902 PROTEIN"/>
    <property type="match status" value="1"/>
</dbReference>
<keyword evidence="3" id="KW-1185">Reference proteome</keyword>
<dbReference type="PANTHER" id="PTHR30137">
    <property type="entry name" value="LUCIFERASE-LIKE MONOOXYGENASE"/>
    <property type="match status" value="1"/>
</dbReference>
<accession>A0ABP9MCN1</accession>
<dbReference type="InterPro" id="IPR011251">
    <property type="entry name" value="Luciferase-like_dom"/>
</dbReference>
<dbReference type="SUPFAM" id="SSF51679">
    <property type="entry name" value="Bacterial luciferase-like"/>
    <property type="match status" value="1"/>
</dbReference>
<dbReference type="EMBL" id="BAABKZ010000002">
    <property type="protein sequence ID" value="GAA5092956.1"/>
    <property type="molecule type" value="Genomic_DNA"/>
</dbReference>
<feature type="domain" description="Luciferase-like" evidence="1">
    <location>
        <begin position="26"/>
        <end position="301"/>
    </location>
</feature>
<dbReference type="Gene3D" id="3.20.20.30">
    <property type="entry name" value="Luciferase-like domain"/>
    <property type="match status" value="1"/>
</dbReference>
<gene>
    <name evidence="2" type="ORF">GCM10025760_22360</name>
</gene>
<evidence type="ECO:0000313" key="2">
    <source>
        <dbReference type="EMBL" id="GAA5092956.1"/>
    </source>
</evidence>
<dbReference type="InterPro" id="IPR024003">
    <property type="entry name" value="Luciferase-like_KPN01858"/>
</dbReference>
<name>A0ABP9MCN1_9MICO</name>
<comment type="caution">
    <text evidence="2">The sequence shown here is derived from an EMBL/GenBank/DDBJ whole genome shotgun (WGS) entry which is preliminary data.</text>
</comment>
<dbReference type="Pfam" id="PF00296">
    <property type="entry name" value="Bac_luciferase"/>
    <property type="match status" value="1"/>
</dbReference>
<dbReference type="InterPro" id="IPR050766">
    <property type="entry name" value="Bact_Lucif_Oxidored"/>
</dbReference>
<proteinExistence type="predicted"/>
<dbReference type="InterPro" id="IPR036661">
    <property type="entry name" value="Luciferase-like_sf"/>
</dbReference>
<sequence>MTVSSLAFFTRLLDAATPGPIDDAPAAERYRLATDQIRHAERFGIGRAWVAQHHFRAAEGGLPAPFVFLAHVAAATTEIRLGTGVVTLPLEDPVRVAEDAVVADLLSGGRIDLGLGSGGTPSSFIPFGQDVAAKAAVYDEKLAVLIDALAGREIGGGNTLYPDASSTRSSRLADRIWQATFSAGGGARAGVHGHGLLLSRTQPRPADAPGATLADLQHPIIDRYLDTLPAGVAPRITASRTVFVADDRADALRFAEAGLRRAAEGFRRSGQLIPGDTLDELIAATDTHLGTPEEVAASLATDTTLARATEVAFQVHSVDAPHDHVLRSIELFATEVAPALGWAARHRSLEPFSRLGKETP</sequence>
<protein>
    <submittedName>
        <fullName evidence="2">FMN-dependent luciferase-like monooxygenase</fullName>
    </submittedName>
</protein>
<dbReference type="RefSeq" id="WP_194414619.1">
    <property type="nucleotide sequence ID" value="NZ_BAABKZ010000002.1"/>
</dbReference>
<evidence type="ECO:0000259" key="1">
    <source>
        <dbReference type="Pfam" id="PF00296"/>
    </source>
</evidence>
<reference evidence="3" key="1">
    <citation type="journal article" date="2019" name="Int. J. Syst. Evol. Microbiol.">
        <title>The Global Catalogue of Microorganisms (GCM) 10K type strain sequencing project: providing services to taxonomists for standard genome sequencing and annotation.</title>
        <authorList>
            <consortium name="The Broad Institute Genomics Platform"/>
            <consortium name="The Broad Institute Genome Sequencing Center for Infectious Disease"/>
            <person name="Wu L."/>
            <person name="Ma J."/>
        </authorList>
    </citation>
    <scope>NUCLEOTIDE SEQUENCE [LARGE SCALE GENOMIC DNA]</scope>
    <source>
        <strain evidence="3">JCM 18959</strain>
    </source>
</reference>